<gene>
    <name evidence="3" type="ORF">CAEBREN_14461</name>
</gene>
<protein>
    <recommendedName>
        <fullName evidence="2">GH18 domain-containing protein</fullName>
    </recommendedName>
</protein>
<dbReference type="Proteomes" id="UP000008068">
    <property type="component" value="Unassembled WGS sequence"/>
</dbReference>
<evidence type="ECO:0000259" key="2">
    <source>
        <dbReference type="PROSITE" id="PS51910"/>
    </source>
</evidence>
<dbReference type="InterPro" id="IPR017853">
    <property type="entry name" value="GH"/>
</dbReference>
<dbReference type="AlphaFoldDB" id="G0NN46"/>
<dbReference type="eggNOG" id="KOG2806">
    <property type="taxonomic scope" value="Eukaryota"/>
</dbReference>
<keyword evidence="1" id="KW-0812">Transmembrane</keyword>
<keyword evidence="1" id="KW-1133">Transmembrane helix</keyword>
<dbReference type="STRING" id="135651.G0NN46"/>
<dbReference type="OrthoDB" id="76388at2759"/>
<feature type="transmembrane region" description="Helical" evidence="1">
    <location>
        <begin position="26"/>
        <end position="47"/>
    </location>
</feature>
<feature type="domain" description="GH18" evidence="2">
    <location>
        <begin position="61"/>
        <end position="290"/>
    </location>
</feature>
<dbReference type="InterPro" id="IPR001223">
    <property type="entry name" value="Glyco_hydro18_cat"/>
</dbReference>
<dbReference type="SUPFAM" id="SSF51445">
    <property type="entry name" value="(Trans)glycosidases"/>
    <property type="match status" value="1"/>
</dbReference>
<evidence type="ECO:0000313" key="4">
    <source>
        <dbReference type="Proteomes" id="UP000008068"/>
    </source>
</evidence>
<keyword evidence="1" id="KW-0472">Membrane</keyword>
<keyword evidence="4" id="KW-1185">Reference proteome</keyword>
<dbReference type="PROSITE" id="PS51910">
    <property type="entry name" value="GH18_2"/>
    <property type="match status" value="1"/>
</dbReference>
<dbReference type="Gene3D" id="3.20.20.80">
    <property type="entry name" value="Glycosidases"/>
    <property type="match status" value="1"/>
</dbReference>
<dbReference type="InParanoid" id="G0NN46"/>
<dbReference type="PANTHER" id="PTHR46073">
    <property type="entry name" value="CHITINASE"/>
    <property type="match status" value="1"/>
</dbReference>
<dbReference type="HOGENOM" id="CLU_960515_0_0_1"/>
<dbReference type="GO" id="GO:0005975">
    <property type="term" value="P:carbohydrate metabolic process"/>
    <property type="evidence" value="ECO:0007669"/>
    <property type="project" value="InterPro"/>
</dbReference>
<sequence>MKNRHSGSRIGVKTDPQKIQKISDHICLWFLLLVSIAFISFVLTKLITAPLRNKSFEPCKPRIVGIFHIASSRDATFDQISKLTHIVFNHLRYQRNGTIRFVNEEEKETFKRMNKLSKKTKVKTLFELEIGDYSDYIKADIPGLMKHRNRQLILVDSIVSFITDHSLDGVYLHWEPPHTTTVQLFVTTLFKDMRDELTKATKQTNRKEPFIITTTIQRKNITLDFDEVLKYVDFLNLETDRIYGSEPHRSSWNEAIGPPTPIYSGHYKNSEDNMNGAARKYSCWTVIGRM</sequence>
<name>G0NN46_CAEBE</name>
<organism evidence="4">
    <name type="scientific">Caenorhabditis brenneri</name>
    <name type="common">Nematode worm</name>
    <dbReference type="NCBI Taxonomy" id="135651"/>
    <lineage>
        <taxon>Eukaryota</taxon>
        <taxon>Metazoa</taxon>
        <taxon>Ecdysozoa</taxon>
        <taxon>Nematoda</taxon>
        <taxon>Chromadorea</taxon>
        <taxon>Rhabditida</taxon>
        <taxon>Rhabditina</taxon>
        <taxon>Rhabditomorpha</taxon>
        <taxon>Rhabditoidea</taxon>
        <taxon>Rhabditidae</taxon>
        <taxon>Peloderinae</taxon>
        <taxon>Caenorhabditis</taxon>
    </lineage>
</organism>
<dbReference type="EMBL" id="GL379912">
    <property type="protein sequence ID" value="EGT34348.1"/>
    <property type="molecule type" value="Genomic_DNA"/>
</dbReference>
<reference evidence="4" key="1">
    <citation type="submission" date="2011-07" db="EMBL/GenBank/DDBJ databases">
        <authorList>
            <consortium name="Caenorhabditis brenneri Sequencing and Analysis Consortium"/>
            <person name="Wilson R.K."/>
        </authorList>
    </citation>
    <scope>NUCLEOTIDE SEQUENCE [LARGE SCALE GENOMIC DNA]</scope>
    <source>
        <strain evidence="4">PB2801</strain>
    </source>
</reference>
<evidence type="ECO:0000256" key="1">
    <source>
        <dbReference type="SAM" id="Phobius"/>
    </source>
</evidence>
<accession>G0NN46</accession>
<evidence type="ECO:0000313" key="3">
    <source>
        <dbReference type="EMBL" id="EGT34348.1"/>
    </source>
</evidence>
<dbReference type="PANTHER" id="PTHR46073:SF4">
    <property type="entry name" value="GH18 DOMAIN-CONTAINING PROTEIN"/>
    <property type="match status" value="1"/>
</dbReference>
<dbReference type="Pfam" id="PF00704">
    <property type="entry name" value="Glyco_hydro_18"/>
    <property type="match status" value="1"/>
</dbReference>
<proteinExistence type="predicted"/>